<sequence length="99" mass="10678">MVFGGVSVLPENKNMMDCVLMELKSDKRFKNFGKRSGGSGRRVNECLILEPSEMIVLGARNAQGSNNSKQIAWRNAPSPAGGFAVYASAIRAAAFGRKN</sequence>
<name>A0AAV4T4T3_CAEEX</name>
<dbReference type="Proteomes" id="UP001054945">
    <property type="component" value="Unassembled WGS sequence"/>
</dbReference>
<organism evidence="1 2">
    <name type="scientific">Caerostris extrusa</name>
    <name type="common">Bark spider</name>
    <name type="synonym">Caerostris bankana</name>
    <dbReference type="NCBI Taxonomy" id="172846"/>
    <lineage>
        <taxon>Eukaryota</taxon>
        <taxon>Metazoa</taxon>
        <taxon>Ecdysozoa</taxon>
        <taxon>Arthropoda</taxon>
        <taxon>Chelicerata</taxon>
        <taxon>Arachnida</taxon>
        <taxon>Araneae</taxon>
        <taxon>Araneomorphae</taxon>
        <taxon>Entelegynae</taxon>
        <taxon>Araneoidea</taxon>
        <taxon>Araneidae</taxon>
        <taxon>Caerostris</taxon>
    </lineage>
</organism>
<accession>A0AAV4T4T3</accession>
<keyword evidence="2" id="KW-1185">Reference proteome</keyword>
<dbReference type="AlphaFoldDB" id="A0AAV4T4T3"/>
<gene>
    <name evidence="1" type="primary">X975_20148</name>
    <name evidence="1" type="ORF">CEXT_232142</name>
</gene>
<comment type="caution">
    <text evidence="1">The sequence shown here is derived from an EMBL/GenBank/DDBJ whole genome shotgun (WGS) entry which is preliminary data.</text>
</comment>
<dbReference type="EMBL" id="BPLR01010368">
    <property type="protein sequence ID" value="GIY38898.1"/>
    <property type="molecule type" value="Genomic_DNA"/>
</dbReference>
<evidence type="ECO:0000313" key="1">
    <source>
        <dbReference type="EMBL" id="GIY38898.1"/>
    </source>
</evidence>
<proteinExistence type="predicted"/>
<evidence type="ECO:0000313" key="2">
    <source>
        <dbReference type="Proteomes" id="UP001054945"/>
    </source>
</evidence>
<protein>
    <submittedName>
        <fullName evidence="1">Rap guanine nucleotide exchange factor 2</fullName>
    </submittedName>
</protein>
<reference evidence="1 2" key="1">
    <citation type="submission" date="2021-06" db="EMBL/GenBank/DDBJ databases">
        <title>Caerostris extrusa draft genome.</title>
        <authorList>
            <person name="Kono N."/>
            <person name="Arakawa K."/>
        </authorList>
    </citation>
    <scope>NUCLEOTIDE SEQUENCE [LARGE SCALE GENOMIC DNA]</scope>
</reference>